<comment type="caution">
    <text evidence="2">The sequence shown here is derived from an EMBL/GenBank/DDBJ whole genome shotgun (WGS) entry which is preliminary data.</text>
</comment>
<reference evidence="2 3" key="1">
    <citation type="journal article" date="2017" name="Curr. Biol.">
        <title>Genome architecture and evolution of a unichromosomal asexual nematode.</title>
        <authorList>
            <person name="Fradin H."/>
            <person name="Zegar C."/>
            <person name="Gutwein M."/>
            <person name="Lucas J."/>
            <person name="Kovtun M."/>
            <person name="Corcoran D."/>
            <person name="Baugh L.R."/>
            <person name="Kiontke K."/>
            <person name="Gunsalus K."/>
            <person name="Fitch D.H."/>
            <person name="Piano F."/>
        </authorList>
    </citation>
    <scope>NUCLEOTIDE SEQUENCE [LARGE SCALE GENOMIC DNA]</scope>
    <source>
        <strain evidence="2">PF1309</strain>
    </source>
</reference>
<dbReference type="OrthoDB" id="5861049at2759"/>
<feature type="region of interest" description="Disordered" evidence="1">
    <location>
        <begin position="83"/>
        <end position="115"/>
    </location>
</feature>
<evidence type="ECO:0000313" key="2">
    <source>
        <dbReference type="EMBL" id="PAV63982.1"/>
    </source>
</evidence>
<protein>
    <submittedName>
        <fullName evidence="2">Uncharacterized protein</fullName>
    </submittedName>
</protein>
<dbReference type="AlphaFoldDB" id="A0A2A2JR02"/>
<dbReference type="Proteomes" id="UP000218231">
    <property type="component" value="Unassembled WGS sequence"/>
</dbReference>
<feature type="compositionally biased region" description="Basic and acidic residues" evidence="1">
    <location>
        <begin position="83"/>
        <end position="93"/>
    </location>
</feature>
<sequence>MNSAEQADPIVRKFELKTVGIERGSGCCTISVTWKQRGLEKQQLKDQEDMRKSGKKSKKVPLLTDEDRKKIQTAIRWIERVEQRRGVRPREELPFEETTTTETSTGLSSSPPRTSSYIFAKQNEYSDSEFPDDDRVFPLAYTVRSRAKKSATTTSSGTKMDTSTSSASKKSGGSKRVKQEDDVPRDHLGVPLSHPMAVTPYPHAVSAETRRRARELLKQLGKNPNMLKDIYARKNMKYSDEKGE</sequence>
<name>A0A2A2JR02_9BILA</name>
<feature type="compositionally biased region" description="Low complexity" evidence="1">
    <location>
        <begin position="150"/>
        <end position="171"/>
    </location>
</feature>
<proteinExistence type="predicted"/>
<feature type="region of interest" description="Disordered" evidence="1">
    <location>
        <begin position="142"/>
        <end position="207"/>
    </location>
</feature>
<feature type="compositionally biased region" description="Basic and acidic residues" evidence="1">
    <location>
        <begin position="177"/>
        <end position="188"/>
    </location>
</feature>
<gene>
    <name evidence="2" type="ORF">WR25_02732</name>
</gene>
<feature type="compositionally biased region" description="Low complexity" evidence="1">
    <location>
        <begin position="96"/>
        <end position="112"/>
    </location>
</feature>
<keyword evidence="3" id="KW-1185">Reference proteome</keyword>
<organism evidence="2 3">
    <name type="scientific">Diploscapter pachys</name>
    <dbReference type="NCBI Taxonomy" id="2018661"/>
    <lineage>
        <taxon>Eukaryota</taxon>
        <taxon>Metazoa</taxon>
        <taxon>Ecdysozoa</taxon>
        <taxon>Nematoda</taxon>
        <taxon>Chromadorea</taxon>
        <taxon>Rhabditida</taxon>
        <taxon>Rhabditina</taxon>
        <taxon>Rhabditomorpha</taxon>
        <taxon>Rhabditoidea</taxon>
        <taxon>Rhabditidae</taxon>
        <taxon>Diploscapter</taxon>
    </lineage>
</organism>
<evidence type="ECO:0000313" key="3">
    <source>
        <dbReference type="Proteomes" id="UP000218231"/>
    </source>
</evidence>
<accession>A0A2A2JR02</accession>
<dbReference type="EMBL" id="LIAE01010288">
    <property type="protein sequence ID" value="PAV63982.1"/>
    <property type="molecule type" value="Genomic_DNA"/>
</dbReference>
<feature type="region of interest" description="Disordered" evidence="1">
    <location>
        <begin position="39"/>
        <end position="61"/>
    </location>
</feature>
<evidence type="ECO:0000256" key="1">
    <source>
        <dbReference type="SAM" id="MobiDB-lite"/>
    </source>
</evidence>
<feature type="compositionally biased region" description="Basic and acidic residues" evidence="1">
    <location>
        <begin position="39"/>
        <end position="52"/>
    </location>
</feature>